<comment type="caution">
    <text evidence="1">The sequence shown here is derived from an EMBL/GenBank/DDBJ whole genome shotgun (WGS) entry which is preliminary data.</text>
</comment>
<dbReference type="Pfam" id="PF10604">
    <property type="entry name" value="Polyketide_cyc2"/>
    <property type="match status" value="1"/>
</dbReference>
<name>A0A8J3N474_9CHLR</name>
<dbReference type="RefSeq" id="WP_220205725.1">
    <property type="nucleotide sequence ID" value="NZ_BNJK01000001.1"/>
</dbReference>
<proteinExistence type="predicted"/>
<dbReference type="SUPFAM" id="SSF55961">
    <property type="entry name" value="Bet v1-like"/>
    <property type="match status" value="1"/>
</dbReference>
<dbReference type="InterPro" id="IPR019587">
    <property type="entry name" value="Polyketide_cyclase/dehydratase"/>
</dbReference>
<dbReference type="EMBL" id="BNJK01000001">
    <property type="protein sequence ID" value="GHO95020.1"/>
    <property type="molecule type" value="Genomic_DNA"/>
</dbReference>
<protein>
    <submittedName>
        <fullName evidence="1">ATPase</fullName>
    </submittedName>
</protein>
<reference evidence="1" key="1">
    <citation type="submission" date="2020-10" db="EMBL/GenBank/DDBJ databases">
        <title>Taxonomic study of unclassified bacteria belonging to the class Ktedonobacteria.</title>
        <authorList>
            <person name="Yabe S."/>
            <person name="Wang C.M."/>
            <person name="Zheng Y."/>
            <person name="Sakai Y."/>
            <person name="Cavaletti L."/>
            <person name="Monciardini P."/>
            <person name="Donadio S."/>
        </authorList>
    </citation>
    <scope>NUCLEOTIDE SEQUENCE</scope>
    <source>
        <strain evidence="1">ID150040</strain>
    </source>
</reference>
<dbReference type="Gene3D" id="3.30.530.20">
    <property type="match status" value="1"/>
</dbReference>
<sequence length="144" mass="15898">MRLEKSIVIQRPVETVFAFITEMQNVPRWTPACEIRQTGEGPIGIGSRFVQLVDVLGQKFEITTEITAYDPPEVFALKTISGPFPLENIFTLAPDEGGTLVTAVGEGEPGSVLKLAKPLMAAMVKNQVESQLRQLKRLLEEEES</sequence>
<organism evidence="1 2">
    <name type="scientific">Reticulibacter mediterranei</name>
    <dbReference type="NCBI Taxonomy" id="2778369"/>
    <lineage>
        <taxon>Bacteria</taxon>
        <taxon>Bacillati</taxon>
        <taxon>Chloroflexota</taxon>
        <taxon>Ktedonobacteria</taxon>
        <taxon>Ktedonobacterales</taxon>
        <taxon>Reticulibacteraceae</taxon>
        <taxon>Reticulibacter</taxon>
    </lineage>
</organism>
<keyword evidence="2" id="KW-1185">Reference proteome</keyword>
<accession>A0A8J3N474</accession>
<evidence type="ECO:0000313" key="1">
    <source>
        <dbReference type="EMBL" id="GHO95020.1"/>
    </source>
</evidence>
<gene>
    <name evidence="1" type="ORF">KSF_050680</name>
</gene>
<dbReference type="Proteomes" id="UP000597444">
    <property type="component" value="Unassembled WGS sequence"/>
</dbReference>
<evidence type="ECO:0000313" key="2">
    <source>
        <dbReference type="Proteomes" id="UP000597444"/>
    </source>
</evidence>
<dbReference type="AlphaFoldDB" id="A0A8J3N474"/>
<dbReference type="InterPro" id="IPR023393">
    <property type="entry name" value="START-like_dom_sf"/>
</dbReference>